<organism evidence="3 4">
    <name type="scientific">Ancylobacter oerskovii</name>
    <dbReference type="NCBI Taxonomy" id="459519"/>
    <lineage>
        <taxon>Bacteria</taxon>
        <taxon>Pseudomonadati</taxon>
        <taxon>Pseudomonadota</taxon>
        <taxon>Alphaproteobacteria</taxon>
        <taxon>Hyphomicrobiales</taxon>
        <taxon>Xanthobacteraceae</taxon>
        <taxon>Ancylobacter</taxon>
    </lineage>
</organism>
<reference evidence="4" key="1">
    <citation type="journal article" date="2019" name="Int. J. Syst. Evol. Microbiol.">
        <title>The Global Catalogue of Microorganisms (GCM) 10K type strain sequencing project: providing services to taxonomists for standard genome sequencing and annotation.</title>
        <authorList>
            <consortium name="The Broad Institute Genomics Platform"/>
            <consortium name="The Broad Institute Genome Sequencing Center for Infectious Disease"/>
            <person name="Wu L."/>
            <person name="Ma J."/>
        </authorList>
    </citation>
    <scope>NUCLEOTIDE SEQUENCE [LARGE SCALE GENOMIC DNA]</scope>
    <source>
        <strain evidence="4">CCM 7435</strain>
    </source>
</reference>
<keyword evidence="4" id="KW-1185">Reference proteome</keyword>
<sequence length="167" mass="17564">MDISRSTMDIAAACATAAVGAVVCYGATLNGTAWGSSGPEPGYFPFYVGCLIILGSAGTVVQTLLRRAGGRQEHGAEGEAFLDGERLRTVVAFFLPIVAMAAISAWLGLYIGMGLYIFYALRVAAGFRTLPSLVSALAVVAVNFVIFEKLFMVPLLKGPVLEAFGIY</sequence>
<protein>
    <submittedName>
        <fullName evidence="3">Tripartite tricarboxylate transporter TctB family protein</fullName>
    </submittedName>
</protein>
<dbReference type="InterPro" id="IPR009936">
    <property type="entry name" value="DUF1468"/>
</dbReference>
<evidence type="ECO:0000259" key="2">
    <source>
        <dbReference type="Pfam" id="PF07331"/>
    </source>
</evidence>
<proteinExistence type="predicted"/>
<feature type="transmembrane region" description="Helical" evidence="1">
    <location>
        <begin position="90"/>
        <end position="119"/>
    </location>
</feature>
<dbReference type="EMBL" id="JBHUHD010000001">
    <property type="protein sequence ID" value="MFD2141659.1"/>
    <property type="molecule type" value="Genomic_DNA"/>
</dbReference>
<feature type="transmembrane region" description="Helical" evidence="1">
    <location>
        <begin position="42"/>
        <end position="65"/>
    </location>
</feature>
<keyword evidence="1" id="KW-0812">Transmembrane</keyword>
<keyword evidence="1" id="KW-1133">Transmembrane helix</keyword>
<dbReference type="Pfam" id="PF07331">
    <property type="entry name" value="TctB"/>
    <property type="match status" value="1"/>
</dbReference>
<evidence type="ECO:0000313" key="4">
    <source>
        <dbReference type="Proteomes" id="UP001597299"/>
    </source>
</evidence>
<gene>
    <name evidence="3" type="ORF">ACFSNC_14700</name>
</gene>
<name>A0ABW4YZK6_9HYPH</name>
<feature type="transmembrane region" description="Helical" evidence="1">
    <location>
        <begin position="125"/>
        <end position="147"/>
    </location>
</feature>
<evidence type="ECO:0000313" key="3">
    <source>
        <dbReference type="EMBL" id="MFD2141659.1"/>
    </source>
</evidence>
<dbReference type="Proteomes" id="UP001597299">
    <property type="component" value="Unassembled WGS sequence"/>
</dbReference>
<keyword evidence="1" id="KW-0472">Membrane</keyword>
<dbReference type="RefSeq" id="WP_213352660.1">
    <property type="nucleotide sequence ID" value="NZ_JAHBGB010000027.1"/>
</dbReference>
<accession>A0ABW4YZK6</accession>
<feature type="domain" description="DUF1468" evidence="2">
    <location>
        <begin position="13"/>
        <end position="155"/>
    </location>
</feature>
<comment type="caution">
    <text evidence="3">The sequence shown here is derived from an EMBL/GenBank/DDBJ whole genome shotgun (WGS) entry which is preliminary data.</text>
</comment>
<evidence type="ECO:0000256" key="1">
    <source>
        <dbReference type="SAM" id="Phobius"/>
    </source>
</evidence>